<keyword evidence="1" id="KW-0812">Transmembrane</keyword>
<accession>A5HZC3</accession>
<dbReference type="KEGG" id="cbo:CBO0579"/>
<evidence type="ECO:0000313" key="3">
    <source>
        <dbReference type="Proteomes" id="UP000001986"/>
    </source>
</evidence>
<dbReference type="AlphaFoldDB" id="A5HZC3"/>
<gene>
    <name evidence="2" type="ordered locus">CBO0579</name>
</gene>
<sequence>MGIYSYELSIMKVNMILVVIGLTLGSTIFMTIIAITTMTISRNIFPFFLSINYIFHDKTPI</sequence>
<keyword evidence="1" id="KW-1133">Transmembrane helix</keyword>
<name>A5HZC3_CLOBH</name>
<keyword evidence="1" id="KW-0472">Membrane</keyword>
<evidence type="ECO:0000256" key="1">
    <source>
        <dbReference type="SAM" id="Phobius"/>
    </source>
</evidence>
<evidence type="ECO:0000313" key="2">
    <source>
        <dbReference type="EMBL" id="CAL82132.1"/>
    </source>
</evidence>
<dbReference type="Proteomes" id="UP000001986">
    <property type="component" value="Chromosome"/>
</dbReference>
<organism evidence="2 3">
    <name type="scientific">Clostridium botulinum (strain Hall / ATCC 3502 / NCTC 13319 / Type A)</name>
    <dbReference type="NCBI Taxonomy" id="441771"/>
    <lineage>
        <taxon>Bacteria</taxon>
        <taxon>Bacillati</taxon>
        <taxon>Bacillota</taxon>
        <taxon>Clostridia</taxon>
        <taxon>Eubacteriales</taxon>
        <taxon>Clostridiaceae</taxon>
        <taxon>Clostridium</taxon>
    </lineage>
</organism>
<protein>
    <submittedName>
        <fullName evidence="2">Membrane protein</fullName>
    </submittedName>
</protein>
<dbReference type="HOGENOM" id="CLU_2914231_0_0_9"/>
<keyword evidence="3" id="KW-1185">Reference proteome</keyword>
<proteinExistence type="predicted"/>
<dbReference type="EMBL" id="AM412317">
    <property type="protein sequence ID" value="CAL82132.1"/>
    <property type="molecule type" value="Genomic_DNA"/>
</dbReference>
<reference evidence="2 3" key="1">
    <citation type="journal article" date="2007" name="Genome Res.">
        <title>Genome sequence of a proteolytic (Group I) Clostridium botulinum strain Hall A and comparative analysis of the clostridial genomes.</title>
        <authorList>
            <person name="Sebaihia M."/>
            <person name="Peck M.W."/>
            <person name="Minton N.P."/>
            <person name="Thomson N.R."/>
            <person name="Holden M.T.G."/>
            <person name="Mitchell W.J."/>
            <person name="Carter A.T."/>
            <person name="Bentley S.D."/>
            <person name="Mason D.R."/>
            <person name="Crossman L."/>
            <person name="Paul C.J."/>
            <person name="Ivens A."/>
            <person name="Wells-Bennik M.H.J."/>
            <person name="Davis I.J."/>
            <person name="Cerdeno-Tarraga A.M."/>
            <person name="Churcher C."/>
            <person name="Quail M.A."/>
            <person name="Chillingworth T."/>
            <person name="Feltwell T."/>
            <person name="Fraser A."/>
            <person name="Goodhead I."/>
            <person name="Hance Z."/>
            <person name="Jagels K."/>
            <person name="Larke N."/>
            <person name="Maddison M."/>
            <person name="Moule S."/>
            <person name="Mungall K."/>
            <person name="Norbertczak H."/>
            <person name="Rabbinowitsch E."/>
            <person name="Sanders M."/>
            <person name="Simmonds M."/>
            <person name="White B."/>
            <person name="Whithead S."/>
            <person name="Parkhill J."/>
        </authorList>
    </citation>
    <scope>NUCLEOTIDE SEQUENCE [LARGE SCALE GENOMIC DNA]</scope>
    <source>
        <strain evidence="3">Hall / ATCC 3502 / NCTC 13319 / Type A [Sanger]</strain>
    </source>
</reference>
<feature type="transmembrane region" description="Helical" evidence="1">
    <location>
        <begin position="15"/>
        <end position="35"/>
    </location>
</feature>